<dbReference type="EMBL" id="CP137624">
    <property type="protein sequence ID" value="WPK12301.1"/>
    <property type="molecule type" value="Genomic_DNA"/>
</dbReference>
<keyword evidence="2" id="KW-1185">Reference proteome</keyword>
<dbReference type="InterPro" id="IPR025409">
    <property type="entry name" value="DUF4303"/>
</dbReference>
<dbReference type="Proteomes" id="UP001322664">
    <property type="component" value="Chromosome"/>
</dbReference>
<dbReference type="RefSeq" id="WP_319837078.1">
    <property type="nucleotide sequence ID" value="NZ_CP137624.1"/>
</dbReference>
<organism evidence="1 2">
    <name type="scientific">Lysinibacillus louembei</name>
    <dbReference type="NCBI Taxonomy" id="1470088"/>
    <lineage>
        <taxon>Bacteria</taxon>
        <taxon>Bacillati</taxon>
        <taxon>Bacillota</taxon>
        <taxon>Bacilli</taxon>
        <taxon>Bacillales</taxon>
        <taxon>Bacillaceae</taxon>
        <taxon>Lysinibacillus</taxon>
    </lineage>
</organism>
<evidence type="ECO:0000313" key="2">
    <source>
        <dbReference type="Proteomes" id="UP001322664"/>
    </source>
</evidence>
<gene>
    <name evidence="1" type="ORF">R6U77_01020</name>
</gene>
<reference evidence="1 2" key="1">
    <citation type="submission" date="2023-09" db="EMBL/GenBank/DDBJ databases">
        <authorList>
            <person name="Page C.A."/>
            <person name="Perez-Diaz I.M."/>
        </authorList>
    </citation>
    <scope>NUCLEOTIDE SEQUENCE [LARGE SCALE GENOMIC DNA]</scope>
    <source>
        <strain evidence="1 2">Ll15</strain>
    </source>
</reference>
<name>A0ABZ0RYF0_9BACI</name>
<evidence type="ECO:0000313" key="1">
    <source>
        <dbReference type="EMBL" id="WPK12301.1"/>
    </source>
</evidence>
<protein>
    <submittedName>
        <fullName evidence="1">DUF4303 domain-containing protein</fullName>
    </submittedName>
</protein>
<accession>A0ABZ0RYF0</accession>
<sequence length="164" mass="18774">MRQQIKLAVREAYTTMYEALKNEQIYAVVLVTDGDCGSLYLTLGTEKSLLQIGENYGDNPEDYRFLKDEFLHEDDTELLQKLSLELLNRALNAGEQFASHKAEIHTMMSDTLYELKQEGIIDKNIFAFISATDDTDDEGLEISSAKRCNPNHPLLPVFLHNWQQ</sequence>
<dbReference type="Pfam" id="PF14136">
    <property type="entry name" value="DUF4303"/>
    <property type="match status" value="1"/>
</dbReference>
<proteinExistence type="predicted"/>